<reference evidence="2" key="1">
    <citation type="submission" date="2020-01" db="EMBL/GenBank/DDBJ databases">
        <authorList>
            <person name="Rat A."/>
        </authorList>
    </citation>
    <scope>NUCLEOTIDE SEQUENCE</scope>
    <source>
        <strain evidence="2">LMG 28251</strain>
    </source>
</reference>
<gene>
    <name evidence="2" type="ORF">GXW79_14040</name>
</gene>
<dbReference type="Proteomes" id="UP001196068">
    <property type="component" value="Unassembled WGS sequence"/>
</dbReference>
<evidence type="ECO:0000313" key="3">
    <source>
        <dbReference type="Proteomes" id="UP001196068"/>
    </source>
</evidence>
<name>A0AAF1K4Y3_9PROT</name>
<accession>A0AAF1K4Y3</accession>
<dbReference type="EMBL" id="JAAEDH010000016">
    <property type="protein sequence ID" value="MBR0656199.1"/>
    <property type="molecule type" value="Genomic_DNA"/>
</dbReference>
<feature type="transmembrane region" description="Helical" evidence="1">
    <location>
        <begin position="35"/>
        <end position="56"/>
    </location>
</feature>
<keyword evidence="1" id="KW-0472">Membrane</keyword>
<feature type="transmembrane region" description="Helical" evidence="1">
    <location>
        <begin position="7"/>
        <end position="29"/>
    </location>
</feature>
<organism evidence="2 3">
    <name type="scientific">Plastoroseomonas arctica</name>
    <dbReference type="NCBI Taxonomy" id="1509237"/>
    <lineage>
        <taxon>Bacteria</taxon>
        <taxon>Pseudomonadati</taxon>
        <taxon>Pseudomonadota</taxon>
        <taxon>Alphaproteobacteria</taxon>
        <taxon>Acetobacterales</taxon>
        <taxon>Acetobacteraceae</taxon>
        <taxon>Plastoroseomonas</taxon>
    </lineage>
</organism>
<keyword evidence="3" id="KW-1185">Reference proteome</keyword>
<evidence type="ECO:0000313" key="2">
    <source>
        <dbReference type="EMBL" id="MBR0656199.1"/>
    </source>
</evidence>
<keyword evidence="1" id="KW-1133">Transmembrane helix</keyword>
<keyword evidence="1" id="KW-0812">Transmembrane</keyword>
<reference evidence="2" key="2">
    <citation type="journal article" date="2021" name="Syst. Appl. Microbiol.">
        <title>Roseomonas hellenica sp. nov., isolated from roots of wild-growing Alkanna tinctoria.</title>
        <authorList>
            <person name="Rat A."/>
            <person name="Naranjo H.D."/>
            <person name="Lebbe L."/>
            <person name="Cnockaert M."/>
            <person name="Krigas N."/>
            <person name="Grigoriadou K."/>
            <person name="Maloupa E."/>
            <person name="Willems A."/>
        </authorList>
    </citation>
    <scope>NUCLEOTIDE SEQUENCE</scope>
    <source>
        <strain evidence="2">LMG 28251</strain>
    </source>
</reference>
<dbReference type="AlphaFoldDB" id="A0AAF1K4Y3"/>
<protein>
    <submittedName>
        <fullName evidence="2">Uncharacterized protein</fullName>
    </submittedName>
</protein>
<dbReference type="RefSeq" id="WP_211875047.1">
    <property type="nucleotide sequence ID" value="NZ_JAAEDH010000016.1"/>
</dbReference>
<proteinExistence type="predicted"/>
<sequence>MSRFALSLVIMGLLMNALLVLLLLGDALLPMRLSLSAAAVLAVAGGVSLVGGLTMIEPRRMVR</sequence>
<comment type="caution">
    <text evidence="2">The sequence shown here is derived from an EMBL/GenBank/DDBJ whole genome shotgun (WGS) entry which is preliminary data.</text>
</comment>
<evidence type="ECO:0000256" key="1">
    <source>
        <dbReference type="SAM" id="Phobius"/>
    </source>
</evidence>